<dbReference type="PANTHER" id="PTHR13774:SF17">
    <property type="entry name" value="PHENAZINE BIOSYNTHESIS-LIKE DOMAIN-CONTAINING PROTEIN"/>
    <property type="match status" value="1"/>
</dbReference>
<keyword evidence="4" id="KW-1185">Reference proteome</keyword>
<gene>
    <name evidence="3" type="ORF">K7G82_09415</name>
</gene>
<dbReference type="InterPro" id="IPR003719">
    <property type="entry name" value="Phenazine_PhzF-like"/>
</dbReference>
<dbReference type="EMBL" id="JAINVV010000004">
    <property type="protein sequence ID" value="MBY8822510.1"/>
    <property type="molecule type" value="Genomic_DNA"/>
</dbReference>
<sequence>MKLPIIQVDAFADRPFTGNPAAVMPLDAWLDDDVLLAIAGENNLSETAFILPDASGEADYELRWFTPGGEVTLCGHATLASGHVVLSADPARPAVRFRTRRAGVLEVARESDGYALALPVWTPEPRPLPDLVAALGLAGAVETLWHSSRYGLIVVEDEATVRAIRPDFRALAADGDVLTVVTAPGDKTDIVSRAFGPGVGVDEDPVTGSAHAVSVPYWAKRLGRTEFTAYQASRRGGHLTCRLDGDRVILGGRCVTVIEGSFML</sequence>
<dbReference type="PIRSF" id="PIRSF016184">
    <property type="entry name" value="PhzC_PhzF"/>
    <property type="match status" value="1"/>
</dbReference>
<dbReference type="SUPFAM" id="SSF54506">
    <property type="entry name" value="Diaminopimelate epimerase-like"/>
    <property type="match status" value="1"/>
</dbReference>
<dbReference type="NCBIfam" id="TIGR00654">
    <property type="entry name" value="PhzF_family"/>
    <property type="match status" value="1"/>
</dbReference>
<reference evidence="3 4" key="1">
    <citation type="submission" date="2021-08" db="EMBL/GenBank/DDBJ databases">
        <authorList>
            <person name="Tuo L."/>
        </authorList>
    </citation>
    <scope>NUCLEOTIDE SEQUENCE [LARGE SCALE GENOMIC DNA]</scope>
    <source>
        <strain evidence="3 4">JCM 31229</strain>
    </source>
</reference>
<evidence type="ECO:0000256" key="1">
    <source>
        <dbReference type="ARBA" id="ARBA00008270"/>
    </source>
</evidence>
<name>A0ABS7PP71_9SPHN</name>
<protein>
    <submittedName>
        <fullName evidence="3">PhzF family phenazine biosynthesis protein</fullName>
    </submittedName>
</protein>
<evidence type="ECO:0000313" key="3">
    <source>
        <dbReference type="EMBL" id="MBY8822510.1"/>
    </source>
</evidence>
<organism evidence="3 4">
    <name type="scientific">Sphingomonas colocasiae</name>
    <dbReference type="NCBI Taxonomy" id="1848973"/>
    <lineage>
        <taxon>Bacteria</taxon>
        <taxon>Pseudomonadati</taxon>
        <taxon>Pseudomonadota</taxon>
        <taxon>Alphaproteobacteria</taxon>
        <taxon>Sphingomonadales</taxon>
        <taxon>Sphingomonadaceae</taxon>
        <taxon>Sphingomonas</taxon>
    </lineage>
</organism>
<evidence type="ECO:0000256" key="2">
    <source>
        <dbReference type="ARBA" id="ARBA00023235"/>
    </source>
</evidence>
<dbReference type="Gene3D" id="3.10.310.10">
    <property type="entry name" value="Diaminopimelate Epimerase, Chain A, domain 1"/>
    <property type="match status" value="2"/>
</dbReference>
<comment type="caution">
    <text evidence="3">The sequence shown here is derived from an EMBL/GenBank/DDBJ whole genome shotgun (WGS) entry which is preliminary data.</text>
</comment>
<evidence type="ECO:0000313" key="4">
    <source>
        <dbReference type="Proteomes" id="UP000706039"/>
    </source>
</evidence>
<dbReference type="Pfam" id="PF02567">
    <property type="entry name" value="PhzC-PhzF"/>
    <property type="match status" value="1"/>
</dbReference>
<dbReference type="Proteomes" id="UP000706039">
    <property type="component" value="Unassembled WGS sequence"/>
</dbReference>
<dbReference type="RefSeq" id="WP_222989585.1">
    <property type="nucleotide sequence ID" value="NZ_JAINVV010000004.1"/>
</dbReference>
<keyword evidence="2" id="KW-0413">Isomerase</keyword>
<proteinExistence type="inferred from homology"/>
<comment type="similarity">
    <text evidence="1">Belongs to the PhzF family.</text>
</comment>
<dbReference type="PANTHER" id="PTHR13774">
    <property type="entry name" value="PHENAZINE BIOSYNTHESIS PROTEIN"/>
    <property type="match status" value="1"/>
</dbReference>
<accession>A0ABS7PP71</accession>